<dbReference type="AlphaFoldDB" id="A0A915K955"/>
<feature type="region of interest" description="Disordered" evidence="6">
    <location>
        <begin position="1"/>
        <end position="59"/>
    </location>
</feature>
<organism evidence="7 8">
    <name type="scientific">Romanomermis culicivorax</name>
    <name type="common">Nematode worm</name>
    <dbReference type="NCBI Taxonomy" id="13658"/>
    <lineage>
        <taxon>Eukaryota</taxon>
        <taxon>Metazoa</taxon>
        <taxon>Ecdysozoa</taxon>
        <taxon>Nematoda</taxon>
        <taxon>Enoplea</taxon>
        <taxon>Dorylaimia</taxon>
        <taxon>Mermithida</taxon>
        <taxon>Mermithoidea</taxon>
        <taxon>Mermithidae</taxon>
        <taxon>Romanomermis</taxon>
    </lineage>
</organism>
<evidence type="ECO:0000256" key="1">
    <source>
        <dbReference type="ARBA" id="ARBA00005396"/>
    </source>
</evidence>
<dbReference type="PANTHER" id="PTHR16705:SF4">
    <property type="entry name" value="COMPLEXIN"/>
    <property type="match status" value="1"/>
</dbReference>
<feature type="compositionally biased region" description="Polar residues" evidence="6">
    <location>
        <begin position="126"/>
        <end position="137"/>
    </location>
</feature>
<dbReference type="Gene3D" id="1.20.5.580">
    <property type="entry name" value="Single Helix bin"/>
    <property type="match status" value="1"/>
</dbReference>
<keyword evidence="7" id="KW-1185">Reference proteome</keyword>
<dbReference type="GO" id="GO:0043195">
    <property type="term" value="C:terminal bouton"/>
    <property type="evidence" value="ECO:0007669"/>
    <property type="project" value="TreeGrafter"/>
</dbReference>
<feature type="compositionally biased region" description="Basic and acidic residues" evidence="6">
    <location>
        <begin position="1"/>
        <end position="24"/>
    </location>
</feature>
<feature type="region of interest" description="Disordered" evidence="6">
    <location>
        <begin position="124"/>
        <end position="147"/>
    </location>
</feature>
<dbReference type="PANTHER" id="PTHR16705">
    <property type="entry name" value="COMPLEXIN"/>
    <property type="match status" value="1"/>
</dbReference>
<feature type="compositionally biased region" description="Basic and acidic residues" evidence="6">
    <location>
        <begin position="41"/>
        <end position="59"/>
    </location>
</feature>
<keyword evidence="2" id="KW-0813">Transport</keyword>
<proteinExistence type="inferred from homology"/>
<dbReference type="Pfam" id="PF05835">
    <property type="entry name" value="Synaphin"/>
    <property type="match status" value="1"/>
</dbReference>
<keyword evidence="3" id="KW-0268">Exocytosis</keyword>
<evidence type="ECO:0000313" key="7">
    <source>
        <dbReference type="Proteomes" id="UP000887565"/>
    </source>
</evidence>
<dbReference type="GO" id="GO:0031201">
    <property type="term" value="C:SNARE complex"/>
    <property type="evidence" value="ECO:0007669"/>
    <property type="project" value="TreeGrafter"/>
</dbReference>
<evidence type="ECO:0000256" key="2">
    <source>
        <dbReference type="ARBA" id="ARBA00022448"/>
    </source>
</evidence>
<dbReference type="Proteomes" id="UP000887565">
    <property type="component" value="Unplaced"/>
</dbReference>
<dbReference type="GO" id="GO:0019905">
    <property type="term" value="F:syntaxin binding"/>
    <property type="evidence" value="ECO:0007669"/>
    <property type="project" value="InterPro"/>
</dbReference>
<sequence>MIVKMTKENQQEGRESRGLDKLAEGDGMGASTAQVEDPEIAEARQEAEQRRQEKHRRIEAEREKVREGIRNKYGIKKKEDRMEEEIEGRIGAVKRKTPEELVKECEIDDSLMGQLSSAFGKAKTAVTESPIESQGSPTPADCRRQKA</sequence>
<evidence type="ECO:0000313" key="8">
    <source>
        <dbReference type="WBParaSite" id="nRc.2.0.1.t35273-RA"/>
    </source>
</evidence>
<name>A0A915K955_ROMCU</name>
<comment type="function">
    <text evidence="5">Positively regulates a late step in synaptic vesicle exocytosis.</text>
</comment>
<dbReference type="SUPFAM" id="SSF58038">
    <property type="entry name" value="SNARE fusion complex"/>
    <property type="match status" value="1"/>
</dbReference>
<evidence type="ECO:0000256" key="5">
    <source>
        <dbReference type="ARBA" id="ARBA00037297"/>
    </source>
</evidence>
<dbReference type="WBParaSite" id="nRc.2.0.1.t35273-RA">
    <property type="protein sequence ID" value="nRc.2.0.1.t35273-RA"/>
    <property type="gene ID" value="nRc.2.0.1.g35273"/>
</dbReference>
<accession>A0A915K955</accession>
<dbReference type="GO" id="GO:0016079">
    <property type="term" value="P:synaptic vesicle exocytosis"/>
    <property type="evidence" value="ECO:0007669"/>
    <property type="project" value="TreeGrafter"/>
</dbReference>
<protein>
    <submittedName>
        <fullName evidence="8">Complexin-1</fullName>
    </submittedName>
</protein>
<comment type="similarity">
    <text evidence="1">Belongs to the complexin/synaphin family.</text>
</comment>
<evidence type="ECO:0000256" key="6">
    <source>
        <dbReference type="SAM" id="MobiDB-lite"/>
    </source>
</evidence>
<evidence type="ECO:0000256" key="3">
    <source>
        <dbReference type="ARBA" id="ARBA00022483"/>
    </source>
</evidence>
<evidence type="ECO:0000256" key="4">
    <source>
        <dbReference type="ARBA" id="ARBA00022775"/>
    </source>
</evidence>
<keyword evidence="4" id="KW-0532">Neurotransmitter transport</keyword>
<dbReference type="GO" id="GO:0046928">
    <property type="term" value="P:regulation of neurotransmitter secretion"/>
    <property type="evidence" value="ECO:0007669"/>
    <property type="project" value="TreeGrafter"/>
</dbReference>
<reference evidence="8" key="1">
    <citation type="submission" date="2022-11" db="UniProtKB">
        <authorList>
            <consortium name="WormBaseParasite"/>
        </authorList>
    </citation>
    <scope>IDENTIFICATION</scope>
</reference>
<dbReference type="InterPro" id="IPR008849">
    <property type="entry name" value="Synaphin"/>
</dbReference>